<dbReference type="EMBL" id="UHIO01000001">
    <property type="protein sequence ID" value="SUP42235.1"/>
    <property type="molecule type" value="Genomic_DNA"/>
</dbReference>
<evidence type="ECO:0000259" key="1">
    <source>
        <dbReference type="Pfam" id="PF09356"/>
    </source>
</evidence>
<dbReference type="AlphaFoldDB" id="A0A380NK62"/>
<dbReference type="Proteomes" id="UP000255367">
    <property type="component" value="Unassembled WGS sequence"/>
</dbReference>
<gene>
    <name evidence="2" type="ORF">NCTC12020_00824</name>
</gene>
<accession>A0A380NK62</accession>
<proteinExistence type="predicted"/>
<evidence type="ECO:0000313" key="3">
    <source>
        <dbReference type="Proteomes" id="UP000255367"/>
    </source>
</evidence>
<dbReference type="RefSeq" id="WP_115310037.1">
    <property type="nucleotide sequence ID" value="NZ_UHIO01000001.1"/>
</dbReference>
<dbReference type="InterPro" id="IPR011928">
    <property type="entry name" value="Phage_phiJL001_Gp84"/>
</dbReference>
<evidence type="ECO:0000313" key="2">
    <source>
        <dbReference type="EMBL" id="SUP42235.1"/>
    </source>
</evidence>
<feature type="domain" description="Bacteriophage phiJL001 Gp84 C-terminal" evidence="1">
    <location>
        <begin position="202"/>
        <end position="279"/>
    </location>
</feature>
<dbReference type="Pfam" id="PF09356">
    <property type="entry name" value="Phage_BR0599"/>
    <property type="match status" value="1"/>
</dbReference>
<keyword evidence="3" id="KW-1185">Reference proteome</keyword>
<dbReference type="Pfam" id="PF09931">
    <property type="entry name" value="Phage_phiJL001_Gp84_N"/>
    <property type="match status" value="1"/>
</dbReference>
<protein>
    <submittedName>
        <fullName evidence="2">Uncharacterized conserved protein</fullName>
    </submittedName>
</protein>
<dbReference type="InterPro" id="IPR018964">
    <property type="entry name" value="Phage_phiJL001_Gp84_C"/>
</dbReference>
<reference evidence="2 3" key="1">
    <citation type="submission" date="2018-06" db="EMBL/GenBank/DDBJ databases">
        <authorList>
            <consortium name="Pathogen Informatics"/>
            <person name="Doyle S."/>
        </authorList>
    </citation>
    <scope>NUCLEOTIDE SEQUENCE [LARGE SCALE GENOMIC DNA]</scope>
    <source>
        <strain evidence="2 3">NCTC12020</strain>
    </source>
</reference>
<dbReference type="NCBIfam" id="TIGR02218">
    <property type="entry name" value="phg_TIGR02218"/>
    <property type="match status" value="1"/>
</dbReference>
<name>A0A380NK62_9FIRM</name>
<dbReference type="OrthoDB" id="1633386at2"/>
<sequence length="283" mass="31671">MKQVSEALEVHLNQEKSFLSCDLYELVLKSGVAYYWAITDVDVKLGGRTYRADGPIITRNQIKTSSTVSVDKLTVTINCNQEDRIGGVPIMAVAHNGGFDGATLKLRRAFFEDNGQVIDAIDLFEGLVEVKKGGGLTLQLDVKSTVQKLNVEYPVRRYYPQCPYCIYDSDCGVDIKRYRKRVKVTTVISAHEVRFDTTFADGYYNAGGIEWLDGPLVGQSTQIMRSQNNQIIFMSAADAMPQVNNEAYIYPGCDKTPATCKSKFNNFSRNRATPYVPLKESIR</sequence>
<organism evidence="2 3">
    <name type="scientific">Veillonella criceti</name>
    <dbReference type="NCBI Taxonomy" id="103891"/>
    <lineage>
        <taxon>Bacteria</taxon>
        <taxon>Bacillati</taxon>
        <taxon>Bacillota</taxon>
        <taxon>Negativicutes</taxon>
        <taxon>Veillonellales</taxon>
        <taxon>Veillonellaceae</taxon>
        <taxon>Veillonella</taxon>
    </lineage>
</organism>